<dbReference type="EMBL" id="ML976665">
    <property type="protein sequence ID" value="KAF1976835.1"/>
    <property type="molecule type" value="Genomic_DNA"/>
</dbReference>
<dbReference type="OrthoDB" id="62952at2759"/>
<dbReference type="PANTHER" id="PTHR42085">
    <property type="entry name" value="F-BOX DOMAIN-CONTAINING PROTEIN"/>
    <property type="match status" value="1"/>
</dbReference>
<reference evidence="1" key="1">
    <citation type="journal article" date="2020" name="Stud. Mycol.">
        <title>101 Dothideomycetes genomes: a test case for predicting lifestyles and emergence of pathogens.</title>
        <authorList>
            <person name="Haridas S."/>
            <person name="Albert R."/>
            <person name="Binder M."/>
            <person name="Bloem J."/>
            <person name="Labutti K."/>
            <person name="Salamov A."/>
            <person name="Andreopoulos B."/>
            <person name="Baker S."/>
            <person name="Barry K."/>
            <person name="Bills G."/>
            <person name="Bluhm B."/>
            <person name="Cannon C."/>
            <person name="Castanera R."/>
            <person name="Culley D."/>
            <person name="Daum C."/>
            <person name="Ezra D."/>
            <person name="Gonzalez J."/>
            <person name="Henrissat B."/>
            <person name="Kuo A."/>
            <person name="Liang C."/>
            <person name="Lipzen A."/>
            <person name="Lutzoni F."/>
            <person name="Magnuson J."/>
            <person name="Mondo S."/>
            <person name="Nolan M."/>
            <person name="Ohm R."/>
            <person name="Pangilinan J."/>
            <person name="Park H.-J."/>
            <person name="Ramirez L."/>
            <person name="Alfaro M."/>
            <person name="Sun H."/>
            <person name="Tritt A."/>
            <person name="Yoshinaga Y."/>
            <person name="Zwiers L.-H."/>
            <person name="Turgeon B."/>
            <person name="Goodwin S."/>
            <person name="Spatafora J."/>
            <person name="Crous P."/>
            <person name="Grigoriev I."/>
        </authorList>
    </citation>
    <scope>NUCLEOTIDE SEQUENCE</scope>
    <source>
        <strain evidence="1">CBS 107.79</strain>
    </source>
</reference>
<dbReference type="AlphaFoldDB" id="A0A6A5VIL7"/>
<protein>
    <submittedName>
        <fullName evidence="1">Uncharacterized protein</fullName>
    </submittedName>
</protein>
<sequence length="220" mass="24927">MPAPPTTRSPCSFLTIPRELRDIVYAQVLTLPSPLYLYQEPHSPVALFAPDKPKNQFSLLFTNRQICRKAAKMLCSTNEFFLLGTAETQHDLLEHLLNGIGVTNASFISCLCISFLFVHIEEEGQMPRRTVKDDSMRTIQLIRENCTKLSVLEMDIDSKSSYLFKQSTTVVTEALSVINTPLKDIQSLIQIKARVVVREGGPTAETRRWMHEPGWEVTDD</sequence>
<accession>A0A6A5VIL7</accession>
<evidence type="ECO:0000313" key="2">
    <source>
        <dbReference type="Proteomes" id="UP000800036"/>
    </source>
</evidence>
<dbReference type="InterPro" id="IPR038883">
    <property type="entry name" value="AN11006-like"/>
</dbReference>
<keyword evidence="2" id="KW-1185">Reference proteome</keyword>
<name>A0A6A5VIL7_9PLEO</name>
<dbReference type="Proteomes" id="UP000800036">
    <property type="component" value="Unassembled WGS sequence"/>
</dbReference>
<proteinExistence type="predicted"/>
<dbReference type="PANTHER" id="PTHR42085:SF8">
    <property type="entry name" value="F-BOX DOMAIN-CONTAINING PROTEIN"/>
    <property type="match status" value="1"/>
</dbReference>
<evidence type="ECO:0000313" key="1">
    <source>
        <dbReference type="EMBL" id="KAF1976835.1"/>
    </source>
</evidence>
<organism evidence="1 2">
    <name type="scientific">Bimuria novae-zelandiae CBS 107.79</name>
    <dbReference type="NCBI Taxonomy" id="1447943"/>
    <lineage>
        <taxon>Eukaryota</taxon>
        <taxon>Fungi</taxon>
        <taxon>Dikarya</taxon>
        <taxon>Ascomycota</taxon>
        <taxon>Pezizomycotina</taxon>
        <taxon>Dothideomycetes</taxon>
        <taxon>Pleosporomycetidae</taxon>
        <taxon>Pleosporales</taxon>
        <taxon>Massarineae</taxon>
        <taxon>Didymosphaeriaceae</taxon>
        <taxon>Bimuria</taxon>
    </lineage>
</organism>
<gene>
    <name evidence="1" type="ORF">BU23DRAFT_454530</name>
</gene>